<evidence type="ECO:0000313" key="2">
    <source>
        <dbReference type="EMBL" id="TFK19495.1"/>
    </source>
</evidence>
<protein>
    <submittedName>
        <fullName evidence="2">Uncharacterized protein</fullName>
    </submittedName>
</protein>
<feature type="compositionally biased region" description="Basic and acidic residues" evidence="1">
    <location>
        <begin position="1"/>
        <end position="10"/>
    </location>
</feature>
<evidence type="ECO:0000313" key="3">
    <source>
        <dbReference type="Proteomes" id="UP000307440"/>
    </source>
</evidence>
<accession>A0A5C3KHZ6</accession>
<name>A0A5C3KHZ6_COPMA</name>
<gene>
    <name evidence="2" type="ORF">FA15DRAFT_674380</name>
</gene>
<keyword evidence="3" id="KW-1185">Reference proteome</keyword>
<organism evidence="2 3">
    <name type="scientific">Coprinopsis marcescibilis</name>
    <name type="common">Agaric fungus</name>
    <name type="synonym">Psathyrella marcescibilis</name>
    <dbReference type="NCBI Taxonomy" id="230819"/>
    <lineage>
        <taxon>Eukaryota</taxon>
        <taxon>Fungi</taxon>
        <taxon>Dikarya</taxon>
        <taxon>Basidiomycota</taxon>
        <taxon>Agaricomycotina</taxon>
        <taxon>Agaricomycetes</taxon>
        <taxon>Agaricomycetidae</taxon>
        <taxon>Agaricales</taxon>
        <taxon>Agaricineae</taxon>
        <taxon>Psathyrellaceae</taxon>
        <taxon>Coprinopsis</taxon>
    </lineage>
</organism>
<evidence type="ECO:0000256" key="1">
    <source>
        <dbReference type="SAM" id="MobiDB-lite"/>
    </source>
</evidence>
<feature type="region of interest" description="Disordered" evidence="1">
    <location>
        <begin position="1"/>
        <end position="31"/>
    </location>
</feature>
<dbReference type="AlphaFoldDB" id="A0A5C3KHZ6"/>
<feature type="compositionally biased region" description="Basic and acidic residues" evidence="1">
    <location>
        <begin position="18"/>
        <end position="27"/>
    </location>
</feature>
<dbReference type="Proteomes" id="UP000307440">
    <property type="component" value="Unassembled WGS sequence"/>
</dbReference>
<reference evidence="2 3" key="1">
    <citation type="journal article" date="2019" name="Nat. Ecol. Evol.">
        <title>Megaphylogeny resolves global patterns of mushroom evolution.</title>
        <authorList>
            <person name="Varga T."/>
            <person name="Krizsan K."/>
            <person name="Foldi C."/>
            <person name="Dima B."/>
            <person name="Sanchez-Garcia M."/>
            <person name="Sanchez-Ramirez S."/>
            <person name="Szollosi G.J."/>
            <person name="Szarkandi J.G."/>
            <person name="Papp V."/>
            <person name="Albert L."/>
            <person name="Andreopoulos W."/>
            <person name="Angelini C."/>
            <person name="Antonin V."/>
            <person name="Barry K.W."/>
            <person name="Bougher N.L."/>
            <person name="Buchanan P."/>
            <person name="Buyck B."/>
            <person name="Bense V."/>
            <person name="Catcheside P."/>
            <person name="Chovatia M."/>
            <person name="Cooper J."/>
            <person name="Damon W."/>
            <person name="Desjardin D."/>
            <person name="Finy P."/>
            <person name="Geml J."/>
            <person name="Haridas S."/>
            <person name="Hughes K."/>
            <person name="Justo A."/>
            <person name="Karasinski D."/>
            <person name="Kautmanova I."/>
            <person name="Kiss B."/>
            <person name="Kocsube S."/>
            <person name="Kotiranta H."/>
            <person name="LaButti K.M."/>
            <person name="Lechner B.E."/>
            <person name="Liimatainen K."/>
            <person name="Lipzen A."/>
            <person name="Lukacs Z."/>
            <person name="Mihaltcheva S."/>
            <person name="Morgado L.N."/>
            <person name="Niskanen T."/>
            <person name="Noordeloos M.E."/>
            <person name="Ohm R.A."/>
            <person name="Ortiz-Santana B."/>
            <person name="Ovrebo C."/>
            <person name="Racz N."/>
            <person name="Riley R."/>
            <person name="Savchenko A."/>
            <person name="Shiryaev A."/>
            <person name="Soop K."/>
            <person name="Spirin V."/>
            <person name="Szebenyi C."/>
            <person name="Tomsovsky M."/>
            <person name="Tulloss R.E."/>
            <person name="Uehling J."/>
            <person name="Grigoriev I.V."/>
            <person name="Vagvolgyi C."/>
            <person name="Papp T."/>
            <person name="Martin F.M."/>
            <person name="Miettinen O."/>
            <person name="Hibbett D.S."/>
            <person name="Nagy L.G."/>
        </authorList>
    </citation>
    <scope>NUCLEOTIDE SEQUENCE [LARGE SCALE GENOMIC DNA]</scope>
    <source>
        <strain evidence="2 3">CBS 121175</strain>
    </source>
</reference>
<proteinExistence type="predicted"/>
<dbReference type="EMBL" id="ML210338">
    <property type="protein sequence ID" value="TFK19495.1"/>
    <property type="molecule type" value="Genomic_DNA"/>
</dbReference>
<feature type="region of interest" description="Disordered" evidence="1">
    <location>
        <begin position="94"/>
        <end position="117"/>
    </location>
</feature>
<sequence>MSRDRGKGQKDQTMTESVETKVEERSDGMGPHVTEQLIDKTSLQRVETEDGVAMKVRFEHLERGVDTFHEVTRIFEDDNLVDVLERTVLHATQSLDGNDRSESPVGGLKEGQDDMVDTVDTDSPRYAGDSLEVANSFNKDIDIGTDQVDSGSCDYELDASDGQGLVSVLKGILDELKEIRRNTDNILKCKEITLQEVRALEGILSVCGGAGKLQGTGNVGGSTIGPVGHRRTASTDTLVDLMNGKA</sequence>